<dbReference type="RefSeq" id="WP_012932326.1">
    <property type="nucleotide sequence ID" value="NC_013739.1"/>
</dbReference>
<keyword evidence="2" id="KW-1185">Reference proteome</keyword>
<protein>
    <submittedName>
        <fullName evidence="1">Uncharacterized protein</fullName>
    </submittedName>
</protein>
<reference evidence="2" key="2">
    <citation type="submission" date="2010-01" db="EMBL/GenBank/DDBJ databases">
        <title>The complete genome of Conexibacter woesei DSM 14684.</title>
        <authorList>
            <consortium name="US DOE Joint Genome Institute (JGI-PGF)"/>
            <person name="Lucas S."/>
            <person name="Copeland A."/>
            <person name="Lapidus A."/>
            <person name="Glavina del Rio T."/>
            <person name="Dalin E."/>
            <person name="Tice H."/>
            <person name="Bruce D."/>
            <person name="Goodwin L."/>
            <person name="Pitluck S."/>
            <person name="Kyrpides N."/>
            <person name="Mavromatis K."/>
            <person name="Ivanova N."/>
            <person name="Mikhailova N."/>
            <person name="Chertkov O."/>
            <person name="Brettin T."/>
            <person name="Detter J.C."/>
            <person name="Han C."/>
            <person name="Larimer F."/>
            <person name="Land M."/>
            <person name="Hauser L."/>
            <person name="Markowitz V."/>
            <person name="Cheng J.-F."/>
            <person name="Hugenholtz P."/>
            <person name="Woyke T."/>
            <person name="Wu D."/>
            <person name="Pukall R."/>
            <person name="Steenblock K."/>
            <person name="Schneider S."/>
            <person name="Klenk H.-P."/>
            <person name="Eisen J.A."/>
        </authorList>
    </citation>
    <scope>NUCLEOTIDE SEQUENCE [LARGE SCALE GENOMIC DNA]</scope>
    <source>
        <strain evidence="2">DSM 14684 / CIP 108061 / JCM 11494 / NBRC 100937 / ID131577</strain>
    </source>
</reference>
<evidence type="ECO:0000313" key="1">
    <source>
        <dbReference type="EMBL" id="ADB49273.1"/>
    </source>
</evidence>
<dbReference type="EMBL" id="CP001854">
    <property type="protein sequence ID" value="ADB49273.1"/>
    <property type="molecule type" value="Genomic_DNA"/>
</dbReference>
<dbReference type="AlphaFoldDB" id="D3FAK4"/>
<dbReference type="KEGG" id="cwo:Cwoe_0840"/>
<dbReference type="HOGENOM" id="CLU_2045698_0_0_11"/>
<accession>D3FAK4</accession>
<dbReference type="Proteomes" id="UP000008229">
    <property type="component" value="Chromosome"/>
</dbReference>
<organism evidence="1 2">
    <name type="scientific">Conexibacter woesei (strain DSM 14684 / CCUG 47730 / CIP 108061 / JCM 11494 / NBRC 100937 / ID131577)</name>
    <dbReference type="NCBI Taxonomy" id="469383"/>
    <lineage>
        <taxon>Bacteria</taxon>
        <taxon>Bacillati</taxon>
        <taxon>Actinomycetota</taxon>
        <taxon>Thermoleophilia</taxon>
        <taxon>Solirubrobacterales</taxon>
        <taxon>Conexibacteraceae</taxon>
        <taxon>Conexibacter</taxon>
    </lineage>
</organism>
<reference evidence="1 2" key="1">
    <citation type="journal article" date="2010" name="Stand. Genomic Sci.">
        <title>Complete genome sequence of Conexibacter woesei type strain (ID131577).</title>
        <authorList>
            <person name="Pukall R."/>
            <person name="Lapidus A."/>
            <person name="Glavina Del Rio T."/>
            <person name="Copeland A."/>
            <person name="Tice H."/>
            <person name="Cheng J.-F."/>
            <person name="Lucas S."/>
            <person name="Chen F."/>
            <person name="Nolan M."/>
            <person name="Bruce D."/>
            <person name="Goodwin L."/>
            <person name="Pitluck S."/>
            <person name="Mavromatis K."/>
            <person name="Ivanova N."/>
            <person name="Ovchinnikova G."/>
            <person name="Pati A."/>
            <person name="Chen A."/>
            <person name="Palaniappan K."/>
            <person name="Land M."/>
            <person name="Hauser L."/>
            <person name="Chang Y.-J."/>
            <person name="Jeffries C.D."/>
            <person name="Chain P."/>
            <person name="Meincke L."/>
            <person name="Sims D."/>
            <person name="Brettin T."/>
            <person name="Detter J.C."/>
            <person name="Rohde M."/>
            <person name="Goeker M."/>
            <person name="Bristow J."/>
            <person name="Eisen J.A."/>
            <person name="Markowitz V."/>
            <person name="Kyrpides N.C."/>
            <person name="Klenk H.-P."/>
            <person name="Hugenholtz P."/>
        </authorList>
    </citation>
    <scope>NUCLEOTIDE SEQUENCE [LARGE SCALE GENOMIC DNA]</scope>
    <source>
        <strain evidence="2">DSM 14684 / CIP 108061 / JCM 11494 / NBRC 100937 / ID131577</strain>
    </source>
</reference>
<sequence length="120" mass="13454">MTSNDTILGVVLQHDEPDWAPILDLLGSELVDWFMWMHEAALDGGGRVHAYKHTATRRYLHITGDGRAFDYVGYCTYAPIRLSRAIDLAFEGWGEQRPDPADVAMLEAALERALERPDPG</sequence>
<dbReference type="OrthoDB" id="5244926at2"/>
<proteinExistence type="predicted"/>
<name>D3FAK4_CONWI</name>
<gene>
    <name evidence="1" type="ordered locus">Cwoe_0840</name>
</gene>
<evidence type="ECO:0000313" key="2">
    <source>
        <dbReference type="Proteomes" id="UP000008229"/>
    </source>
</evidence>